<name>A0ABX2D617_9CYAN</name>
<dbReference type="Proteomes" id="UP000702425">
    <property type="component" value="Unassembled WGS sequence"/>
</dbReference>
<reference evidence="1 2" key="1">
    <citation type="journal article" date="2020" name="Sci. Rep.">
        <title>A novel cyanobacterial geosmin producer, revising GeoA distribution and dispersion patterns in Bacteria.</title>
        <authorList>
            <person name="Churro C."/>
            <person name="Semedo-Aguiar A.P."/>
            <person name="Silva A.D."/>
            <person name="Pereira-Leal J.B."/>
            <person name="Leite R.B."/>
        </authorList>
    </citation>
    <scope>NUCLEOTIDE SEQUENCE [LARGE SCALE GENOMIC DNA]</scope>
    <source>
        <strain evidence="1 2">IPMA8</strain>
    </source>
</reference>
<comment type="caution">
    <text evidence="1">The sequence shown here is derived from an EMBL/GenBank/DDBJ whole genome shotgun (WGS) entry which is preliminary data.</text>
</comment>
<evidence type="ECO:0000313" key="2">
    <source>
        <dbReference type="Proteomes" id="UP000702425"/>
    </source>
</evidence>
<sequence length="160" mass="17401">MAQKLATPPKPYTPKESSAEVLVPKIGNDVKTYFKYPIRNSVYTRITASIDALGIKARNAKTGTGTLIVDFQGNHKKVLRVCVYEGLATPIAKLTPWGTRTIKMIDKSFQFPIGGKTRDAAITAFKTLFGDGGALRPMMGTTNGRAELLLGKQVITTIEN</sequence>
<evidence type="ECO:0000313" key="1">
    <source>
        <dbReference type="EMBL" id="NQE37055.1"/>
    </source>
</evidence>
<accession>A0ABX2D617</accession>
<gene>
    <name evidence="1" type="ORF">E5S67_04823</name>
</gene>
<dbReference type="RefSeq" id="WP_172190901.1">
    <property type="nucleotide sequence ID" value="NZ_CAWPPK010000015.1"/>
</dbReference>
<proteinExistence type="predicted"/>
<dbReference type="EMBL" id="SRRZ01000111">
    <property type="protein sequence ID" value="NQE37055.1"/>
    <property type="molecule type" value="Genomic_DNA"/>
</dbReference>
<protein>
    <submittedName>
        <fullName evidence="1">Uncharacterized protein</fullName>
    </submittedName>
</protein>
<keyword evidence="2" id="KW-1185">Reference proteome</keyword>
<organism evidence="1 2">
    <name type="scientific">Microcoleus asticus IPMA8</name>
    <dbReference type="NCBI Taxonomy" id="2563858"/>
    <lineage>
        <taxon>Bacteria</taxon>
        <taxon>Bacillati</taxon>
        <taxon>Cyanobacteriota</taxon>
        <taxon>Cyanophyceae</taxon>
        <taxon>Oscillatoriophycideae</taxon>
        <taxon>Oscillatoriales</taxon>
        <taxon>Microcoleaceae</taxon>
        <taxon>Microcoleus</taxon>
        <taxon>Microcoleus asticus</taxon>
    </lineage>
</organism>